<name>A0A2X4XPA8_9GAMM</name>
<dbReference type="FunFam" id="1.10.357.10:FF:000003">
    <property type="entry name" value="HTH-type transcriptional regulator AcrR"/>
    <property type="match status" value="1"/>
</dbReference>
<dbReference type="EMBL" id="LS483470">
    <property type="protein sequence ID" value="SQI38504.1"/>
    <property type="molecule type" value="Genomic_DNA"/>
</dbReference>
<dbReference type="AlphaFoldDB" id="A0A2X4XPA8"/>
<dbReference type="InterPro" id="IPR050109">
    <property type="entry name" value="HTH-type_TetR-like_transc_reg"/>
</dbReference>
<evidence type="ECO:0000313" key="7">
    <source>
        <dbReference type="EMBL" id="SQI38504.1"/>
    </source>
</evidence>
<dbReference type="GO" id="GO:0009410">
    <property type="term" value="P:response to xenobiotic stimulus"/>
    <property type="evidence" value="ECO:0007669"/>
    <property type="project" value="UniProtKB-ARBA"/>
</dbReference>
<dbReference type="PROSITE" id="PS01081">
    <property type="entry name" value="HTH_TETR_1"/>
    <property type="match status" value="1"/>
</dbReference>
<dbReference type="PROSITE" id="PS50977">
    <property type="entry name" value="HTH_TETR_2"/>
    <property type="match status" value="1"/>
</dbReference>
<gene>
    <name evidence="7" type="primary">acrR</name>
    <name evidence="7" type="ORF">NCTC12151_01179</name>
</gene>
<dbReference type="GO" id="GO:0045892">
    <property type="term" value="P:negative regulation of DNA-templated transcription"/>
    <property type="evidence" value="ECO:0007669"/>
    <property type="project" value="UniProtKB-ARBA"/>
</dbReference>
<feature type="domain" description="HTH tetR-type" evidence="6">
    <location>
        <begin position="10"/>
        <end position="70"/>
    </location>
</feature>
<evidence type="ECO:0000256" key="4">
    <source>
        <dbReference type="ARBA" id="ARBA00023163"/>
    </source>
</evidence>
<dbReference type="RefSeq" id="WP_111739710.1">
    <property type="nucleotide sequence ID" value="NZ_LR698987.1"/>
</dbReference>
<dbReference type="InterPro" id="IPR036271">
    <property type="entry name" value="Tet_transcr_reg_TetR-rel_C_sf"/>
</dbReference>
<dbReference type="KEGG" id="lri:NCTC12151_01179"/>
<organism evidence="7 8">
    <name type="scientific">Leminorella richardii</name>
    <dbReference type="NCBI Taxonomy" id="158841"/>
    <lineage>
        <taxon>Bacteria</taxon>
        <taxon>Pseudomonadati</taxon>
        <taxon>Pseudomonadota</taxon>
        <taxon>Gammaproteobacteria</taxon>
        <taxon>Enterobacterales</taxon>
        <taxon>Budviciaceae</taxon>
        <taxon>Leminorella</taxon>
    </lineage>
</organism>
<dbReference type="InterPro" id="IPR023772">
    <property type="entry name" value="DNA-bd_HTH_TetR-type_CS"/>
</dbReference>
<dbReference type="SUPFAM" id="SSF48498">
    <property type="entry name" value="Tetracyclin repressor-like, C-terminal domain"/>
    <property type="match status" value="1"/>
</dbReference>
<keyword evidence="3 5" id="KW-0238">DNA-binding</keyword>
<evidence type="ECO:0000313" key="8">
    <source>
        <dbReference type="Proteomes" id="UP000249005"/>
    </source>
</evidence>
<dbReference type="PANTHER" id="PTHR30055:SF240">
    <property type="entry name" value="HTH-TYPE TRANSCRIPTIONAL REGULATOR ACRR"/>
    <property type="match status" value="1"/>
</dbReference>
<reference evidence="7 8" key="1">
    <citation type="submission" date="2018-06" db="EMBL/GenBank/DDBJ databases">
        <authorList>
            <consortium name="Pathogen Informatics"/>
            <person name="Doyle S."/>
        </authorList>
    </citation>
    <scope>NUCLEOTIDE SEQUENCE [LARGE SCALE GENOMIC DNA]</scope>
    <source>
        <strain evidence="7 8">NCTC12151</strain>
    </source>
</reference>
<dbReference type="Pfam" id="PF08361">
    <property type="entry name" value="TetR_C_2"/>
    <property type="match status" value="1"/>
</dbReference>
<dbReference type="PRINTS" id="PR00455">
    <property type="entry name" value="HTHTETR"/>
</dbReference>
<dbReference type="NCBIfam" id="NF007949">
    <property type="entry name" value="PRK10668.1"/>
    <property type="match status" value="1"/>
</dbReference>
<dbReference type="PANTHER" id="PTHR30055">
    <property type="entry name" value="HTH-TYPE TRANSCRIPTIONAL REGULATOR RUTR"/>
    <property type="match status" value="1"/>
</dbReference>
<feature type="DNA-binding region" description="H-T-H motif" evidence="5">
    <location>
        <begin position="33"/>
        <end position="52"/>
    </location>
</feature>
<evidence type="ECO:0000256" key="1">
    <source>
        <dbReference type="ARBA" id="ARBA00022491"/>
    </source>
</evidence>
<dbReference type="GO" id="GO:0003700">
    <property type="term" value="F:DNA-binding transcription factor activity"/>
    <property type="evidence" value="ECO:0007669"/>
    <property type="project" value="TreeGrafter"/>
</dbReference>
<evidence type="ECO:0000256" key="2">
    <source>
        <dbReference type="ARBA" id="ARBA00023015"/>
    </source>
</evidence>
<protein>
    <submittedName>
        <fullName evidence="7">Potential acrAB operon repressor</fullName>
    </submittedName>
</protein>
<evidence type="ECO:0000256" key="3">
    <source>
        <dbReference type="ARBA" id="ARBA00023125"/>
    </source>
</evidence>
<dbReference type="Pfam" id="PF00440">
    <property type="entry name" value="TetR_N"/>
    <property type="match status" value="1"/>
</dbReference>
<dbReference type="Gene3D" id="1.10.357.10">
    <property type="entry name" value="Tetracycline Repressor, domain 2"/>
    <property type="match status" value="1"/>
</dbReference>
<keyword evidence="4" id="KW-0804">Transcription</keyword>
<evidence type="ECO:0000256" key="5">
    <source>
        <dbReference type="PROSITE-ProRule" id="PRU00335"/>
    </source>
</evidence>
<dbReference type="SUPFAM" id="SSF46689">
    <property type="entry name" value="Homeodomain-like"/>
    <property type="match status" value="1"/>
</dbReference>
<evidence type="ECO:0000259" key="6">
    <source>
        <dbReference type="PROSITE" id="PS50977"/>
    </source>
</evidence>
<sequence>MGRSTKQQSLETRQHILDAAIQEFSRRGVTSTSLNDIALAAGVTRGAIYWHFKNKVDIFIAMWAQVESSIDDEALRYRNEFSSDPIRALRQTLIYVLQLTETDIRRRNLLAILFHKCEFVGELISLQQIHQSLYLQNEERIENALRECVEKGQLPESLDLRLAAISMRSYIWGLMGSWLFMPQAYSLAKEAPRLVDAYLDSLRHSSALARVVTK</sequence>
<dbReference type="GO" id="GO:0000976">
    <property type="term" value="F:transcription cis-regulatory region binding"/>
    <property type="evidence" value="ECO:0007669"/>
    <property type="project" value="TreeGrafter"/>
</dbReference>
<dbReference type="Proteomes" id="UP000249005">
    <property type="component" value="Chromosome 1"/>
</dbReference>
<keyword evidence="1" id="KW-0678">Repressor</keyword>
<dbReference type="InterPro" id="IPR009057">
    <property type="entry name" value="Homeodomain-like_sf"/>
</dbReference>
<keyword evidence="2" id="KW-0805">Transcription regulation</keyword>
<proteinExistence type="predicted"/>
<dbReference type="InterPro" id="IPR013572">
    <property type="entry name" value="Tscrpt_reg_MAATS_C"/>
</dbReference>
<accession>A0A2X4XPA8</accession>
<keyword evidence="8" id="KW-1185">Reference proteome</keyword>
<dbReference type="OrthoDB" id="5816932at2"/>
<dbReference type="InterPro" id="IPR001647">
    <property type="entry name" value="HTH_TetR"/>
</dbReference>